<evidence type="ECO:0000313" key="1">
    <source>
        <dbReference type="EMBL" id="GAJ23764.1"/>
    </source>
</evidence>
<proteinExistence type="predicted"/>
<accession>X1V246</accession>
<comment type="caution">
    <text evidence="1">The sequence shown here is derived from an EMBL/GenBank/DDBJ whole genome shotgun (WGS) entry which is preliminary data.</text>
</comment>
<gene>
    <name evidence="1" type="ORF">S12H4_57589</name>
</gene>
<reference evidence="1" key="1">
    <citation type="journal article" date="2014" name="Front. Microbiol.">
        <title>High frequency of phylogenetically diverse reductive dehalogenase-homologous genes in deep subseafloor sedimentary metagenomes.</title>
        <authorList>
            <person name="Kawai M."/>
            <person name="Futagami T."/>
            <person name="Toyoda A."/>
            <person name="Takaki Y."/>
            <person name="Nishi S."/>
            <person name="Hori S."/>
            <person name="Arai W."/>
            <person name="Tsubouchi T."/>
            <person name="Morono Y."/>
            <person name="Uchiyama I."/>
            <person name="Ito T."/>
            <person name="Fujiyama A."/>
            <person name="Inagaki F."/>
            <person name="Takami H."/>
        </authorList>
    </citation>
    <scope>NUCLEOTIDE SEQUENCE</scope>
    <source>
        <strain evidence="1">Expedition CK06-06</strain>
    </source>
</reference>
<feature type="non-terminal residue" evidence="1">
    <location>
        <position position="1"/>
    </location>
</feature>
<name>X1V246_9ZZZZ</name>
<organism evidence="1">
    <name type="scientific">marine sediment metagenome</name>
    <dbReference type="NCBI Taxonomy" id="412755"/>
    <lineage>
        <taxon>unclassified sequences</taxon>
        <taxon>metagenomes</taxon>
        <taxon>ecological metagenomes</taxon>
    </lineage>
</organism>
<dbReference type="AlphaFoldDB" id="X1V246"/>
<protein>
    <submittedName>
        <fullName evidence="1">Uncharacterized protein</fullName>
    </submittedName>
</protein>
<sequence>DDKRFKEQKKKLLSLYEKQYKKNILDENGVIEVLSAADFAASEIEYYINDWALEKKIPTSTPALGDLKTFLKEGTITTEEFISEMKGKKFKIGYIKWYYKSVTKKELVI</sequence>
<dbReference type="EMBL" id="BARW01037269">
    <property type="protein sequence ID" value="GAJ23764.1"/>
    <property type="molecule type" value="Genomic_DNA"/>
</dbReference>